<dbReference type="AlphaFoldDB" id="A0A5U4JWZ4"/>
<evidence type="ECO:0000313" key="1">
    <source>
        <dbReference type="EMBL" id="ECV6211775.1"/>
    </source>
</evidence>
<accession>A0A5U4JWZ4</accession>
<dbReference type="RefSeq" id="WP_137915687.1">
    <property type="nucleotide sequence ID" value="NZ_CP087517.1"/>
</dbReference>
<gene>
    <name evidence="1" type="ORF">F2V25_08555</name>
</gene>
<dbReference type="EMBL" id="AAKTRT010000004">
    <property type="protein sequence ID" value="ECV6211775.1"/>
    <property type="molecule type" value="Genomic_DNA"/>
</dbReference>
<sequence>MLNPTYKLHNINMLWQYFVDLKIAERYQRAKAVLSRFIEGTLLLCSARSRGYFCIDKSCAISVARRCLLNRVTNFNISRPETLMINCGMIYPIIRITGFGIKAFLNIKMWMPHL</sequence>
<reference evidence="1" key="1">
    <citation type="submission" date="2019-09" db="EMBL/GenBank/DDBJ databases">
        <authorList>
            <person name="Ashton P.M."/>
            <person name="Dallman T."/>
            <person name="Nair S."/>
            <person name="De Pinna E."/>
            <person name="Peters T."/>
            <person name="Grant K."/>
        </authorList>
    </citation>
    <scope>NUCLEOTIDE SEQUENCE</scope>
    <source>
        <strain evidence="1">801495</strain>
    </source>
</reference>
<name>A0A5U4JWZ4_SALET</name>
<comment type="caution">
    <text evidence="1">The sequence shown here is derived from an EMBL/GenBank/DDBJ whole genome shotgun (WGS) entry which is preliminary data.</text>
</comment>
<protein>
    <submittedName>
        <fullName evidence="1">Uncharacterized protein</fullName>
    </submittedName>
</protein>
<proteinExistence type="predicted"/>
<organism evidence="1">
    <name type="scientific">Salmonella enterica I</name>
    <dbReference type="NCBI Taxonomy" id="59201"/>
    <lineage>
        <taxon>Bacteria</taxon>
        <taxon>Pseudomonadati</taxon>
        <taxon>Pseudomonadota</taxon>
        <taxon>Gammaproteobacteria</taxon>
        <taxon>Enterobacterales</taxon>
        <taxon>Enterobacteriaceae</taxon>
        <taxon>Salmonella</taxon>
    </lineage>
</organism>